<keyword evidence="2" id="KW-1185">Reference proteome</keyword>
<dbReference type="Proteomes" id="UP001239111">
    <property type="component" value="Chromosome 1"/>
</dbReference>
<gene>
    <name evidence="1" type="ORF">QAD02_019809</name>
</gene>
<comment type="caution">
    <text evidence="1">The sequence shown here is derived from an EMBL/GenBank/DDBJ whole genome shotgun (WGS) entry which is preliminary data.</text>
</comment>
<sequence>MAQEPSKSKELCKIALAEVLGTAVLLFLGCMGCVGGLGMEPTHLQATFNFGLTVLIVIQCFGHISEAHINPAVTVGAVVLGKKTIPEAMVYFVSQFFGAILGFGMLKVITPSDLLKAKENASTDSFCVTQLNHVHPIQGLLIEGLSTAILMLVVCAIWDSRNAHNTDSTAIKFGLVVTCLANAVGPYTGCSMNPARSFAPALWNNYWNDHWIYWFGPLGGSLLATLGYKSVFGVDNSDEDHLSENVALNSVEPRKPE</sequence>
<proteinExistence type="predicted"/>
<reference evidence="1" key="1">
    <citation type="submission" date="2023-04" db="EMBL/GenBank/DDBJ databases">
        <title>A chromosome-level genome assembly of the parasitoid wasp Eretmocerus hayati.</title>
        <authorList>
            <person name="Zhong Y."/>
            <person name="Liu S."/>
            <person name="Liu Y."/>
        </authorList>
    </citation>
    <scope>NUCLEOTIDE SEQUENCE</scope>
    <source>
        <strain evidence="1">ZJU_SS_LIU_2023</strain>
    </source>
</reference>
<dbReference type="EMBL" id="CM056741">
    <property type="protein sequence ID" value="KAJ8684017.1"/>
    <property type="molecule type" value="Genomic_DNA"/>
</dbReference>
<evidence type="ECO:0000313" key="1">
    <source>
        <dbReference type="EMBL" id="KAJ8684017.1"/>
    </source>
</evidence>
<name>A0ACC2PKM9_9HYME</name>
<accession>A0ACC2PKM9</accession>
<evidence type="ECO:0000313" key="2">
    <source>
        <dbReference type="Proteomes" id="UP001239111"/>
    </source>
</evidence>
<feature type="non-terminal residue" evidence="1">
    <location>
        <position position="257"/>
    </location>
</feature>
<organism evidence="1 2">
    <name type="scientific">Eretmocerus hayati</name>
    <dbReference type="NCBI Taxonomy" id="131215"/>
    <lineage>
        <taxon>Eukaryota</taxon>
        <taxon>Metazoa</taxon>
        <taxon>Ecdysozoa</taxon>
        <taxon>Arthropoda</taxon>
        <taxon>Hexapoda</taxon>
        <taxon>Insecta</taxon>
        <taxon>Pterygota</taxon>
        <taxon>Neoptera</taxon>
        <taxon>Endopterygota</taxon>
        <taxon>Hymenoptera</taxon>
        <taxon>Apocrita</taxon>
        <taxon>Proctotrupomorpha</taxon>
        <taxon>Chalcidoidea</taxon>
        <taxon>Aphelinidae</taxon>
        <taxon>Aphelininae</taxon>
        <taxon>Eretmocerus</taxon>
    </lineage>
</organism>
<protein>
    <submittedName>
        <fullName evidence="1">Uncharacterized protein</fullName>
    </submittedName>
</protein>